<evidence type="ECO:0000313" key="1">
    <source>
        <dbReference type="EMBL" id="MEQ2165845.1"/>
    </source>
</evidence>
<name>A0ABV0N393_9TELE</name>
<proteinExistence type="predicted"/>
<comment type="caution">
    <text evidence="1">The sequence shown here is derived from an EMBL/GenBank/DDBJ whole genome shotgun (WGS) entry which is preliminary data.</text>
</comment>
<reference evidence="1 2" key="1">
    <citation type="submission" date="2021-06" db="EMBL/GenBank/DDBJ databases">
        <authorList>
            <person name="Palmer J.M."/>
        </authorList>
    </citation>
    <scope>NUCLEOTIDE SEQUENCE [LARGE SCALE GENOMIC DNA]</scope>
    <source>
        <strain evidence="1 2">GA_2019</strain>
        <tissue evidence="1">Muscle</tissue>
    </source>
</reference>
<sequence length="64" mass="6705">SNRGCCFNSCVVSGLQRPGLRYFCCKRDSLPANPAYAACRQAGWNLASPGLSGLPPSAGTKSQL</sequence>
<keyword evidence="2" id="KW-1185">Reference proteome</keyword>
<feature type="non-terminal residue" evidence="1">
    <location>
        <position position="1"/>
    </location>
</feature>
<accession>A0ABV0N393</accession>
<protein>
    <submittedName>
        <fullName evidence="1">Uncharacterized protein</fullName>
    </submittedName>
</protein>
<dbReference type="Proteomes" id="UP001476798">
    <property type="component" value="Unassembled WGS sequence"/>
</dbReference>
<evidence type="ECO:0000313" key="2">
    <source>
        <dbReference type="Proteomes" id="UP001476798"/>
    </source>
</evidence>
<gene>
    <name evidence="1" type="ORF">GOODEAATRI_021375</name>
</gene>
<dbReference type="EMBL" id="JAHRIO010022071">
    <property type="protein sequence ID" value="MEQ2165845.1"/>
    <property type="molecule type" value="Genomic_DNA"/>
</dbReference>
<organism evidence="1 2">
    <name type="scientific">Goodea atripinnis</name>
    <dbReference type="NCBI Taxonomy" id="208336"/>
    <lineage>
        <taxon>Eukaryota</taxon>
        <taxon>Metazoa</taxon>
        <taxon>Chordata</taxon>
        <taxon>Craniata</taxon>
        <taxon>Vertebrata</taxon>
        <taxon>Euteleostomi</taxon>
        <taxon>Actinopterygii</taxon>
        <taxon>Neopterygii</taxon>
        <taxon>Teleostei</taxon>
        <taxon>Neoteleostei</taxon>
        <taxon>Acanthomorphata</taxon>
        <taxon>Ovalentaria</taxon>
        <taxon>Atherinomorphae</taxon>
        <taxon>Cyprinodontiformes</taxon>
        <taxon>Goodeidae</taxon>
        <taxon>Goodea</taxon>
    </lineage>
</organism>